<gene>
    <name evidence="1" type="ORF">BKA59DRAFT_41985</name>
</gene>
<dbReference type="Proteomes" id="UP000813427">
    <property type="component" value="Unassembled WGS sequence"/>
</dbReference>
<dbReference type="PANTHER" id="PTHR37540">
    <property type="entry name" value="TRANSCRIPTION FACTOR (ACR-2), PUTATIVE-RELATED-RELATED"/>
    <property type="match status" value="1"/>
</dbReference>
<evidence type="ECO:0000313" key="2">
    <source>
        <dbReference type="Proteomes" id="UP000813427"/>
    </source>
</evidence>
<dbReference type="OrthoDB" id="4158087at2759"/>
<dbReference type="EMBL" id="JAGPXF010000001">
    <property type="protein sequence ID" value="KAH7263003.1"/>
    <property type="molecule type" value="Genomic_DNA"/>
</dbReference>
<comment type="caution">
    <text evidence="1">The sequence shown here is derived from an EMBL/GenBank/DDBJ whole genome shotgun (WGS) entry which is preliminary data.</text>
</comment>
<accession>A0A8K0SE74</accession>
<keyword evidence="2" id="KW-1185">Reference proteome</keyword>
<dbReference type="AlphaFoldDB" id="A0A8K0SE74"/>
<evidence type="ECO:0000313" key="1">
    <source>
        <dbReference type="EMBL" id="KAH7263003.1"/>
    </source>
</evidence>
<sequence>MEQNFFFVDGLKADKNSKKLMRQHVMKGKNAGKTFHRPSRTSQVIQYRPMERIARPIGSQFCSFPFPVPLTKTASKSIDDFFRLTINVIYPPSQLGFDIEKDMRKWLEIMFQGKSGYEASLVLIQALNETYLGGGYSSPNSLSCLSQTLELLKKRLGSKEALSDQTLSIIMSLINQEQLVDHYSAAEAHMAGMKRIVDLRGGLENMENPAVVAKICRTDILFTMQQSRYPTFYRDHMPQLRNLLTSKGFILQRTSEAYSIQQGRLDSVLKESLFDTMGICRLLNEHLEEKPLDIIEFQEALISICYRLLYFRTLKESRSRHDIQSAYHIGLMMFMVSVHWYNYQSRLAKPGHIADRVKEVGGMLDEHEDEFALWVLVLGGISALGKDDRAWIFSRIRDKASVLGVNTWDKARKCLVKFPWINVVHDEPGRKLWDQVFLLDL</sequence>
<name>A0A8K0SE74_9HYPO</name>
<reference evidence="1" key="1">
    <citation type="journal article" date="2021" name="Nat. Commun.">
        <title>Genetic determinants of endophytism in the Arabidopsis root mycobiome.</title>
        <authorList>
            <person name="Mesny F."/>
            <person name="Miyauchi S."/>
            <person name="Thiergart T."/>
            <person name="Pickel B."/>
            <person name="Atanasova L."/>
            <person name="Karlsson M."/>
            <person name="Huettel B."/>
            <person name="Barry K.W."/>
            <person name="Haridas S."/>
            <person name="Chen C."/>
            <person name="Bauer D."/>
            <person name="Andreopoulos W."/>
            <person name="Pangilinan J."/>
            <person name="LaButti K."/>
            <person name="Riley R."/>
            <person name="Lipzen A."/>
            <person name="Clum A."/>
            <person name="Drula E."/>
            <person name="Henrissat B."/>
            <person name="Kohler A."/>
            <person name="Grigoriev I.V."/>
            <person name="Martin F.M."/>
            <person name="Hacquard S."/>
        </authorList>
    </citation>
    <scope>NUCLEOTIDE SEQUENCE</scope>
    <source>
        <strain evidence="1">MPI-SDFR-AT-0068</strain>
    </source>
</reference>
<proteinExistence type="predicted"/>
<organism evidence="1 2">
    <name type="scientific">Fusarium tricinctum</name>
    <dbReference type="NCBI Taxonomy" id="61284"/>
    <lineage>
        <taxon>Eukaryota</taxon>
        <taxon>Fungi</taxon>
        <taxon>Dikarya</taxon>
        <taxon>Ascomycota</taxon>
        <taxon>Pezizomycotina</taxon>
        <taxon>Sordariomycetes</taxon>
        <taxon>Hypocreomycetidae</taxon>
        <taxon>Hypocreales</taxon>
        <taxon>Nectriaceae</taxon>
        <taxon>Fusarium</taxon>
        <taxon>Fusarium tricinctum species complex</taxon>
    </lineage>
</organism>
<protein>
    <submittedName>
        <fullName evidence="1">Uncharacterized protein</fullName>
    </submittedName>
</protein>